<name>A0A1W6MG43_9FLAO</name>
<dbReference type="InterPro" id="IPR000891">
    <property type="entry name" value="PYR_CT"/>
</dbReference>
<protein>
    <recommendedName>
        <fullName evidence="3">Pyruvate carboxyltransferase domain-containing protein</fullName>
    </recommendedName>
</protein>
<sequence>MKILDCTLRDGGYYTNWDFDNGLVDLYLQSLEHLPVEYLEVGYRSKPLPGYLGKYFYLPLPVLKELKSKSSKKLVVILNEKDVRAADAEELLLPVKNYVTMVRMAIDPKNFKRALELAQKIKELGFEVAFNVMYMSTWKEEKEFLDLLDKVDGVADYFYMVDSYGGVYPEDVKETIALVRSKTGVRLGFHGHNNLEMALANTLVAIEQGVDIVDATITGMGRGAGNLKTELLLSSLQAKNQLNFDYNELAKVVDAFSDLHKQHDWGTSLPYMVSGANSLPQKQVMEWVGKRYYSFNSIIRALNNQTLGKRDNISLPKIKFGENLSKVLIVGGGPSPVDHVHAIEQFLNQNPEILVIHASSKNAMSFANISNDQIFCLVGDEGHRLELVFGEKEISGNCVLPPYPRKMGTYIPKAVENNAFELERVEFTDYFKGSHTAIALQISIDLNASSVYVTGYDAYSGSISKREHELFLENQYLFKIYKNYRNVELESLTPTGYDSLTQTSIYSLIK</sequence>
<dbReference type="InterPro" id="IPR005675">
    <property type="entry name" value="Citramal_synthase"/>
</dbReference>
<dbReference type="GO" id="GO:0043714">
    <property type="term" value="F:(R)-citramalate synthase activity"/>
    <property type="evidence" value="ECO:0007669"/>
    <property type="project" value="UniProtKB-EC"/>
</dbReference>
<dbReference type="STRING" id="331648.BST97_00155"/>
<dbReference type="OrthoDB" id="9804858at2"/>
<comment type="pathway">
    <text evidence="1">Amino-acid biosynthesis.</text>
</comment>
<dbReference type="SUPFAM" id="SSF51569">
    <property type="entry name" value="Aldolase"/>
    <property type="match status" value="1"/>
</dbReference>
<dbReference type="PANTHER" id="PTHR43538:SF1">
    <property type="entry name" value="(R)-CITRAMALATE SYNTHASE"/>
    <property type="match status" value="1"/>
</dbReference>
<evidence type="ECO:0000256" key="1">
    <source>
        <dbReference type="ARBA" id="ARBA00029440"/>
    </source>
</evidence>
<reference evidence="4 5" key="1">
    <citation type="submission" date="2016-11" db="EMBL/GenBank/DDBJ databases">
        <title>Trade-off between light-utilization and light-protection in marine flavobacteria.</title>
        <authorList>
            <person name="Kumagai Y."/>
        </authorList>
    </citation>
    <scope>NUCLEOTIDE SEQUENCE [LARGE SCALE GENOMIC DNA]</scope>
    <source>
        <strain evidence="4 5">JCM 13191</strain>
    </source>
</reference>
<dbReference type="Gene3D" id="3.20.20.70">
    <property type="entry name" value="Aldolase class I"/>
    <property type="match status" value="1"/>
</dbReference>
<dbReference type="InterPro" id="IPR013785">
    <property type="entry name" value="Aldolase_TIM"/>
</dbReference>
<evidence type="ECO:0000259" key="3">
    <source>
        <dbReference type="PROSITE" id="PS50991"/>
    </source>
</evidence>
<evidence type="ECO:0000256" key="2">
    <source>
        <dbReference type="ARBA" id="ARBA00048263"/>
    </source>
</evidence>
<dbReference type="Proteomes" id="UP000193431">
    <property type="component" value="Chromosome"/>
</dbReference>
<comment type="catalytic activity">
    <reaction evidence="2">
        <text>pyruvate + acetyl-CoA + H2O = (3R)-citramalate + CoA + H(+)</text>
        <dbReference type="Rhea" id="RHEA:19045"/>
        <dbReference type="ChEBI" id="CHEBI:15361"/>
        <dbReference type="ChEBI" id="CHEBI:15377"/>
        <dbReference type="ChEBI" id="CHEBI:15378"/>
        <dbReference type="ChEBI" id="CHEBI:30934"/>
        <dbReference type="ChEBI" id="CHEBI:57287"/>
        <dbReference type="ChEBI" id="CHEBI:57288"/>
        <dbReference type="EC" id="2.3.3.21"/>
    </reaction>
</comment>
<dbReference type="GO" id="GO:0019752">
    <property type="term" value="P:carboxylic acid metabolic process"/>
    <property type="evidence" value="ECO:0007669"/>
    <property type="project" value="InterPro"/>
</dbReference>
<keyword evidence="5" id="KW-1185">Reference proteome</keyword>
<dbReference type="PROSITE" id="PS50991">
    <property type="entry name" value="PYR_CT"/>
    <property type="match status" value="1"/>
</dbReference>
<evidence type="ECO:0000313" key="4">
    <source>
        <dbReference type="EMBL" id="ARN76540.1"/>
    </source>
</evidence>
<evidence type="ECO:0000313" key="5">
    <source>
        <dbReference type="Proteomes" id="UP000193431"/>
    </source>
</evidence>
<dbReference type="EMBL" id="CP019344">
    <property type="protein sequence ID" value="ARN76540.1"/>
    <property type="molecule type" value="Genomic_DNA"/>
</dbReference>
<feature type="domain" description="Pyruvate carboxyltransferase" evidence="3">
    <location>
        <begin position="1"/>
        <end position="250"/>
    </location>
</feature>
<dbReference type="RefSeq" id="WP_085765342.1">
    <property type="nucleotide sequence ID" value="NZ_CP019344.1"/>
</dbReference>
<dbReference type="GO" id="GO:0046912">
    <property type="term" value="F:acyltransferase activity, acyl groups converted into alkyl on transfer"/>
    <property type="evidence" value="ECO:0007669"/>
    <property type="project" value="InterPro"/>
</dbReference>
<accession>A0A1W6MG43</accession>
<gene>
    <name evidence="4" type="ORF">BST97_00155</name>
</gene>
<dbReference type="Pfam" id="PF00682">
    <property type="entry name" value="HMGL-like"/>
    <property type="match status" value="1"/>
</dbReference>
<dbReference type="PANTHER" id="PTHR43538">
    <property type="entry name" value="ALPHA-IPM SYNTHASE/HOMOCITRATE SYNTHASE"/>
    <property type="match status" value="1"/>
</dbReference>
<dbReference type="CDD" id="cd07944">
    <property type="entry name" value="DRE_TIM_HOA_like"/>
    <property type="match status" value="1"/>
</dbReference>
<dbReference type="AlphaFoldDB" id="A0A1W6MG43"/>
<proteinExistence type="predicted"/>
<organism evidence="4 5">
    <name type="scientific">Nonlabens spongiae</name>
    <dbReference type="NCBI Taxonomy" id="331648"/>
    <lineage>
        <taxon>Bacteria</taxon>
        <taxon>Pseudomonadati</taxon>
        <taxon>Bacteroidota</taxon>
        <taxon>Flavobacteriia</taxon>
        <taxon>Flavobacteriales</taxon>
        <taxon>Flavobacteriaceae</taxon>
        <taxon>Nonlabens</taxon>
    </lineage>
</organism>